<dbReference type="AlphaFoldDB" id="A0A6M3XXW8"/>
<dbReference type="EMBL" id="MT141249">
    <property type="protein sequence ID" value="QJA57010.1"/>
    <property type="molecule type" value="Genomic_DNA"/>
</dbReference>
<evidence type="ECO:0000313" key="2">
    <source>
        <dbReference type="EMBL" id="QJI01918.1"/>
    </source>
</evidence>
<gene>
    <name evidence="1" type="ORF">MM415B01744_0015</name>
    <name evidence="2" type="ORF">TM448B02836_0004</name>
</gene>
<protein>
    <submittedName>
        <fullName evidence="2">Uncharacterized protein</fullName>
    </submittedName>
</protein>
<reference evidence="2" key="1">
    <citation type="submission" date="2020-03" db="EMBL/GenBank/DDBJ databases">
        <title>The deep terrestrial virosphere.</title>
        <authorList>
            <person name="Holmfeldt K."/>
            <person name="Nilsson E."/>
            <person name="Simone D."/>
            <person name="Lopez-Fernandez M."/>
            <person name="Wu X."/>
            <person name="de Brujin I."/>
            <person name="Lundin D."/>
            <person name="Andersson A."/>
            <person name="Bertilsson S."/>
            <person name="Dopson M."/>
        </authorList>
    </citation>
    <scope>NUCLEOTIDE SEQUENCE</scope>
    <source>
        <strain evidence="1">MM415B01744</strain>
        <strain evidence="2">TM448B02836</strain>
    </source>
</reference>
<name>A0A6M3XXW8_9ZZZZ</name>
<accession>A0A6M3XXW8</accession>
<proteinExistence type="predicted"/>
<sequence length="67" mass="7566">MPEYGDDEAFSRKESGYTRIGDGVRAVDLTGESRLPVDMALLNKLDEVLVELRKNNKYLSDLANTIY</sequence>
<dbReference type="EMBL" id="MT144961">
    <property type="protein sequence ID" value="QJI01918.1"/>
    <property type="molecule type" value="Genomic_DNA"/>
</dbReference>
<organism evidence="2">
    <name type="scientific">viral metagenome</name>
    <dbReference type="NCBI Taxonomy" id="1070528"/>
    <lineage>
        <taxon>unclassified sequences</taxon>
        <taxon>metagenomes</taxon>
        <taxon>organismal metagenomes</taxon>
    </lineage>
</organism>
<evidence type="ECO:0000313" key="1">
    <source>
        <dbReference type="EMBL" id="QJA57010.1"/>
    </source>
</evidence>